<dbReference type="STRING" id="7398.A0A1B0AHQ0"/>
<evidence type="ECO:0000256" key="1">
    <source>
        <dbReference type="SAM" id="MobiDB-lite"/>
    </source>
</evidence>
<sequence>MILLEYLLQNEQQQIVLNLSAPLQAITLNKRTFNIIIITTTIITITTCSTTTTTSTITSTLPSLMVSLILPANSNERQNVAATTTHHDFIVLEDLPQLDASLANQDSPTAHDQLLASMVDEFLKDPCDTERPTQDLEEELNKATSLHIEYLEEPSSQVDGLIDFHHDHHHHHHHHHHDIRDSGSVESSSTNSSSLLTLSSANSLTTHLVDLPSNVKEISYQRFGRLNRNLSAENKK</sequence>
<accession>A0A1B0AHQ0</accession>
<name>A0A1B0AHQ0_GLOPL</name>
<feature type="region of interest" description="Disordered" evidence="1">
    <location>
        <begin position="168"/>
        <end position="193"/>
    </location>
</feature>
<feature type="compositionally biased region" description="Basic residues" evidence="1">
    <location>
        <begin position="168"/>
        <end position="177"/>
    </location>
</feature>
<reference evidence="2" key="2">
    <citation type="submission" date="2020-05" db="UniProtKB">
        <authorList>
            <consortium name="EnsemblMetazoa"/>
        </authorList>
    </citation>
    <scope>IDENTIFICATION</scope>
    <source>
        <strain evidence="2">IAEA</strain>
    </source>
</reference>
<evidence type="ECO:0000313" key="3">
    <source>
        <dbReference type="Proteomes" id="UP000092445"/>
    </source>
</evidence>
<dbReference type="EnsemblMetazoa" id="GPAI046155-RA">
    <property type="protein sequence ID" value="GPAI046155-PA"/>
    <property type="gene ID" value="GPAI046155"/>
</dbReference>
<protein>
    <submittedName>
        <fullName evidence="2">Uncharacterized protein</fullName>
    </submittedName>
</protein>
<organism evidence="2 3">
    <name type="scientific">Glossina pallidipes</name>
    <name type="common">Tsetse fly</name>
    <dbReference type="NCBI Taxonomy" id="7398"/>
    <lineage>
        <taxon>Eukaryota</taxon>
        <taxon>Metazoa</taxon>
        <taxon>Ecdysozoa</taxon>
        <taxon>Arthropoda</taxon>
        <taxon>Hexapoda</taxon>
        <taxon>Insecta</taxon>
        <taxon>Pterygota</taxon>
        <taxon>Neoptera</taxon>
        <taxon>Endopterygota</taxon>
        <taxon>Diptera</taxon>
        <taxon>Brachycera</taxon>
        <taxon>Muscomorpha</taxon>
        <taxon>Hippoboscoidea</taxon>
        <taxon>Glossinidae</taxon>
        <taxon>Glossina</taxon>
    </lineage>
</organism>
<reference evidence="3" key="1">
    <citation type="submission" date="2014-03" db="EMBL/GenBank/DDBJ databases">
        <authorList>
            <person name="Aksoy S."/>
            <person name="Warren W."/>
            <person name="Wilson R.K."/>
        </authorList>
    </citation>
    <scope>NUCLEOTIDE SEQUENCE [LARGE SCALE GENOMIC DNA]</scope>
    <source>
        <strain evidence="3">IAEA</strain>
    </source>
</reference>
<evidence type="ECO:0000313" key="2">
    <source>
        <dbReference type="EnsemblMetazoa" id="GPAI046155-PA"/>
    </source>
</evidence>
<dbReference type="AlphaFoldDB" id="A0A1B0AHQ0"/>
<dbReference type="Proteomes" id="UP000092445">
    <property type="component" value="Unassembled WGS sequence"/>
</dbReference>
<proteinExistence type="predicted"/>
<dbReference type="VEuPathDB" id="VectorBase:GPAI046155"/>
<keyword evidence="3" id="KW-1185">Reference proteome</keyword>